<protein>
    <submittedName>
        <fullName evidence="2">Uncharacterized protein</fullName>
    </submittedName>
</protein>
<comment type="caution">
    <text evidence="2">The sequence shown here is derived from an EMBL/GenBank/DDBJ whole genome shotgun (WGS) entry which is preliminary data.</text>
</comment>
<dbReference type="AlphaFoldDB" id="A0AAD4TUM7"/>
<evidence type="ECO:0000256" key="1">
    <source>
        <dbReference type="SAM" id="MobiDB-lite"/>
    </source>
</evidence>
<name>A0AAD4TUM7_OVIAM</name>
<sequence>MTRGASVTDPRGTVHTLAHTFPVQGPSGLLVAGKHHTEQKCTPSVAEAEVNRNTRRWRALGKVQLLQKVIFPDLRSTRTEITAPVLKAHSTLVHLSDVTWSLPATTICGHQPYQMHEGVKARLSPGSPFLQHQPQKAAFSETQRKSQE</sequence>
<organism evidence="2 3">
    <name type="scientific">Ovis ammon polii</name>
    <dbReference type="NCBI Taxonomy" id="230172"/>
    <lineage>
        <taxon>Eukaryota</taxon>
        <taxon>Metazoa</taxon>
        <taxon>Chordata</taxon>
        <taxon>Craniata</taxon>
        <taxon>Vertebrata</taxon>
        <taxon>Euteleostomi</taxon>
        <taxon>Mammalia</taxon>
        <taxon>Eutheria</taxon>
        <taxon>Laurasiatheria</taxon>
        <taxon>Artiodactyla</taxon>
        <taxon>Ruminantia</taxon>
        <taxon>Pecora</taxon>
        <taxon>Bovidae</taxon>
        <taxon>Caprinae</taxon>
        <taxon>Ovis</taxon>
    </lineage>
</organism>
<evidence type="ECO:0000313" key="3">
    <source>
        <dbReference type="Proteomes" id="UP001214576"/>
    </source>
</evidence>
<dbReference type="Proteomes" id="UP001214576">
    <property type="component" value="Unassembled WGS sequence"/>
</dbReference>
<gene>
    <name evidence="2" type="ORF">MG293_017087</name>
</gene>
<accession>A0AAD4TUM7</accession>
<reference evidence="2" key="1">
    <citation type="submission" date="2022-03" db="EMBL/GenBank/DDBJ databases">
        <title>Genomic analyses of argali, domestic sheep and their hybrids provide insights into chromosomal evolution, heterosis and genetic basis of agronomic traits.</title>
        <authorList>
            <person name="Li M."/>
        </authorList>
    </citation>
    <scope>NUCLEOTIDE SEQUENCE</scope>
    <source>
        <strain evidence="2">CAU-MHL-2022a</strain>
        <tissue evidence="2">Skin</tissue>
    </source>
</reference>
<dbReference type="EMBL" id="JAKZEL010000021">
    <property type="protein sequence ID" value="KAI4532679.1"/>
    <property type="molecule type" value="Genomic_DNA"/>
</dbReference>
<keyword evidence="3" id="KW-1185">Reference proteome</keyword>
<evidence type="ECO:0000313" key="2">
    <source>
        <dbReference type="EMBL" id="KAI4532679.1"/>
    </source>
</evidence>
<proteinExistence type="predicted"/>
<feature type="region of interest" description="Disordered" evidence="1">
    <location>
        <begin position="123"/>
        <end position="148"/>
    </location>
</feature>